<dbReference type="Proteomes" id="UP001233172">
    <property type="component" value="Unassembled WGS sequence"/>
</dbReference>
<keyword evidence="1" id="KW-1133">Transmembrane helix</keyword>
<dbReference type="AlphaFoldDB" id="A0AAD8C5M8"/>
<comment type="caution">
    <text evidence="2">The sequence shown here is derived from an EMBL/GenBank/DDBJ whole genome shotgun (WGS) entry which is preliminary data.</text>
</comment>
<keyword evidence="1" id="KW-0812">Transmembrane</keyword>
<reference evidence="2" key="2">
    <citation type="submission" date="2023-04" db="EMBL/GenBank/DDBJ databases">
        <authorList>
            <person name="Bu L."/>
            <person name="Lu L."/>
            <person name="Laidemitt M.R."/>
            <person name="Zhang S.M."/>
            <person name="Mutuku M."/>
            <person name="Mkoji G."/>
            <person name="Steinauer M."/>
            <person name="Loker E.S."/>
        </authorList>
    </citation>
    <scope>NUCLEOTIDE SEQUENCE</scope>
    <source>
        <strain evidence="2">KasaAsao</strain>
        <tissue evidence="2">Whole Snail</tissue>
    </source>
</reference>
<protein>
    <submittedName>
        <fullName evidence="2">Uncharacterized protein</fullName>
    </submittedName>
</protein>
<gene>
    <name evidence="2" type="ORF">Bpfe_003634</name>
</gene>
<evidence type="ECO:0000313" key="3">
    <source>
        <dbReference type="Proteomes" id="UP001233172"/>
    </source>
</evidence>
<dbReference type="EMBL" id="JASAOG010000009">
    <property type="protein sequence ID" value="KAK0066899.1"/>
    <property type="molecule type" value="Genomic_DNA"/>
</dbReference>
<keyword evidence="1" id="KW-0472">Membrane</keyword>
<proteinExistence type="predicted"/>
<feature type="transmembrane region" description="Helical" evidence="1">
    <location>
        <begin position="287"/>
        <end position="311"/>
    </location>
</feature>
<sequence length="392" mass="44908">MAKFGLKVTICGSCHVVQLCELGENVMMWKYGLLLVLLIMLTIQQEIIIFERFESNNSLCRTKLVPENKLLLFDSEIDISEADLDNLPAVQYELKKSDSSYVPFCYFKLKNLQEYKSEHCFCNYNTTEAKQRIHVSISIPALPHFSEATLRGRLCTPHLQIRSEEQKLPKVFDPQKIEALLYVNNELANITDCNQTINGSDVTILVIVQIKMDLPFELKLIANNNKTVKQVGSNVLMYSTKIIGQQTFTIIYEMCKTEEYSRTFTCSIQSGNASLDNETTSAEHDNLFFNLFLFELILMILLTAALIIIAIRQLFLKLKGTTHKSIRRYVQKLCFEILAGICFFKAHKGKSPTPETETSHDDSENHCHTTSLIDIILEKNNNIDKKIMNFYV</sequence>
<organism evidence="2 3">
    <name type="scientific">Biomphalaria pfeifferi</name>
    <name type="common">Bloodfluke planorb</name>
    <name type="synonym">Freshwater snail</name>
    <dbReference type="NCBI Taxonomy" id="112525"/>
    <lineage>
        <taxon>Eukaryota</taxon>
        <taxon>Metazoa</taxon>
        <taxon>Spiralia</taxon>
        <taxon>Lophotrochozoa</taxon>
        <taxon>Mollusca</taxon>
        <taxon>Gastropoda</taxon>
        <taxon>Heterobranchia</taxon>
        <taxon>Euthyneura</taxon>
        <taxon>Panpulmonata</taxon>
        <taxon>Hygrophila</taxon>
        <taxon>Lymnaeoidea</taxon>
        <taxon>Planorbidae</taxon>
        <taxon>Biomphalaria</taxon>
    </lineage>
</organism>
<accession>A0AAD8C5M8</accession>
<name>A0AAD8C5M8_BIOPF</name>
<keyword evidence="3" id="KW-1185">Reference proteome</keyword>
<evidence type="ECO:0000256" key="1">
    <source>
        <dbReference type="SAM" id="Phobius"/>
    </source>
</evidence>
<reference evidence="2" key="1">
    <citation type="journal article" date="2023" name="PLoS Negl. Trop. Dis.">
        <title>A genome sequence for Biomphalaria pfeifferi, the major vector snail for the human-infecting parasite Schistosoma mansoni.</title>
        <authorList>
            <person name="Bu L."/>
            <person name="Lu L."/>
            <person name="Laidemitt M.R."/>
            <person name="Zhang S.M."/>
            <person name="Mutuku M."/>
            <person name="Mkoji G."/>
            <person name="Steinauer M."/>
            <person name="Loker E.S."/>
        </authorList>
    </citation>
    <scope>NUCLEOTIDE SEQUENCE</scope>
    <source>
        <strain evidence="2">KasaAsao</strain>
    </source>
</reference>
<evidence type="ECO:0000313" key="2">
    <source>
        <dbReference type="EMBL" id="KAK0066899.1"/>
    </source>
</evidence>